<evidence type="ECO:0000313" key="3">
    <source>
        <dbReference type="EMBL" id="KAH7040683.1"/>
    </source>
</evidence>
<proteinExistence type="predicted"/>
<dbReference type="InterPro" id="IPR019433">
    <property type="entry name" value="GPI_ManTrfase_II_coact_Pga1"/>
</dbReference>
<dbReference type="EMBL" id="JAGTJQ010000001">
    <property type="protein sequence ID" value="KAH7040683.1"/>
    <property type="molecule type" value="Genomic_DNA"/>
</dbReference>
<feature type="chain" id="PRO_5040343364" evidence="2">
    <location>
        <begin position="22"/>
        <end position="263"/>
    </location>
</feature>
<comment type="caution">
    <text evidence="3">The sequence shown here is derived from an EMBL/GenBank/DDBJ whole genome shotgun (WGS) entry which is preliminary data.</text>
</comment>
<keyword evidence="2" id="KW-0732">Signal</keyword>
<dbReference type="GO" id="GO:0005789">
    <property type="term" value="C:endoplasmic reticulum membrane"/>
    <property type="evidence" value="ECO:0007669"/>
    <property type="project" value="TreeGrafter"/>
</dbReference>
<sequence length="263" mass="28178">MKLHLLSLAAIAGLLPTFVNANTEKTIFLGPPTVNVPSTSPTLGTLGLDVLTPESSASSIIRTQLNASFPRNSPYLASFPSSSTGTNADGTDNERGTTSWFILDNLVPGQRYEVRVCWAATQPTAFKLETFPIDTVFDTPDLISSLSTYSYARHASGGGGSDSGNTAAAAAVVGTETQRSVLFLRIVAAADYFTLDKALMTHVPPVRVDVILDPFLLNVLPRSLLPIVGYIVVVAISSWFLAKYIATTIRFVALQPEQEKKTL</sequence>
<feature type="transmembrane region" description="Helical" evidence="1">
    <location>
        <begin position="224"/>
        <end position="242"/>
    </location>
</feature>
<name>A0A9P8YIR8_9PEZI</name>
<feature type="signal peptide" evidence="2">
    <location>
        <begin position="1"/>
        <end position="21"/>
    </location>
</feature>
<organism evidence="3 4">
    <name type="scientific">Microdochium trichocladiopsis</name>
    <dbReference type="NCBI Taxonomy" id="1682393"/>
    <lineage>
        <taxon>Eukaryota</taxon>
        <taxon>Fungi</taxon>
        <taxon>Dikarya</taxon>
        <taxon>Ascomycota</taxon>
        <taxon>Pezizomycotina</taxon>
        <taxon>Sordariomycetes</taxon>
        <taxon>Xylariomycetidae</taxon>
        <taxon>Xylariales</taxon>
        <taxon>Microdochiaceae</taxon>
        <taxon>Microdochium</taxon>
    </lineage>
</organism>
<accession>A0A9P8YIR8</accession>
<dbReference type="GO" id="GO:0006506">
    <property type="term" value="P:GPI anchor biosynthetic process"/>
    <property type="evidence" value="ECO:0007669"/>
    <property type="project" value="TreeGrafter"/>
</dbReference>
<gene>
    <name evidence="3" type="ORF">B0I36DRAFT_13933</name>
</gene>
<keyword evidence="1" id="KW-0472">Membrane</keyword>
<dbReference type="GO" id="GO:0031501">
    <property type="term" value="C:mannosyltransferase complex"/>
    <property type="evidence" value="ECO:0007669"/>
    <property type="project" value="TreeGrafter"/>
</dbReference>
<keyword evidence="4" id="KW-1185">Reference proteome</keyword>
<evidence type="ECO:0000256" key="2">
    <source>
        <dbReference type="SAM" id="SignalP"/>
    </source>
</evidence>
<keyword evidence="1" id="KW-1133">Transmembrane helix</keyword>
<dbReference type="PANTHER" id="PTHR28022:SF1">
    <property type="entry name" value="GPI MANNOSYLTRANSFERASE 2 SUBUNIT PGA1"/>
    <property type="match status" value="1"/>
</dbReference>
<dbReference type="AlphaFoldDB" id="A0A9P8YIR8"/>
<dbReference type="OrthoDB" id="3360032at2759"/>
<evidence type="ECO:0000313" key="4">
    <source>
        <dbReference type="Proteomes" id="UP000756346"/>
    </source>
</evidence>
<dbReference type="GO" id="GO:0000030">
    <property type="term" value="F:mannosyltransferase activity"/>
    <property type="evidence" value="ECO:0007669"/>
    <property type="project" value="TreeGrafter"/>
</dbReference>
<dbReference type="GeneID" id="70177891"/>
<evidence type="ECO:0000256" key="1">
    <source>
        <dbReference type="SAM" id="Phobius"/>
    </source>
</evidence>
<protein>
    <submittedName>
        <fullName evidence="3">Uncharacterized protein</fullName>
    </submittedName>
</protein>
<dbReference type="RefSeq" id="XP_046018738.1">
    <property type="nucleotide sequence ID" value="XM_046148345.1"/>
</dbReference>
<reference evidence="3" key="1">
    <citation type="journal article" date="2021" name="Nat. Commun.">
        <title>Genetic determinants of endophytism in the Arabidopsis root mycobiome.</title>
        <authorList>
            <person name="Mesny F."/>
            <person name="Miyauchi S."/>
            <person name="Thiergart T."/>
            <person name="Pickel B."/>
            <person name="Atanasova L."/>
            <person name="Karlsson M."/>
            <person name="Huettel B."/>
            <person name="Barry K.W."/>
            <person name="Haridas S."/>
            <person name="Chen C."/>
            <person name="Bauer D."/>
            <person name="Andreopoulos W."/>
            <person name="Pangilinan J."/>
            <person name="LaButti K."/>
            <person name="Riley R."/>
            <person name="Lipzen A."/>
            <person name="Clum A."/>
            <person name="Drula E."/>
            <person name="Henrissat B."/>
            <person name="Kohler A."/>
            <person name="Grigoriev I.V."/>
            <person name="Martin F.M."/>
            <person name="Hacquard S."/>
        </authorList>
    </citation>
    <scope>NUCLEOTIDE SEQUENCE</scope>
    <source>
        <strain evidence="3">MPI-CAGE-CH-0230</strain>
    </source>
</reference>
<keyword evidence="1" id="KW-0812">Transmembrane</keyword>
<dbReference type="Proteomes" id="UP000756346">
    <property type="component" value="Unassembled WGS sequence"/>
</dbReference>
<dbReference type="PANTHER" id="PTHR28022">
    <property type="entry name" value="GPI MANNOSYLTRANSFERASE 2 SUBUNIT PGA1"/>
    <property type="match status" value="1"/>
</dbReference>